<organism evidence="6 7">
    <name type="scientific">Pseudodesulfovibrio cashew</name>
    <dbReference type="NCBI Taxonomy" id="2678688"/>
    <lineage>
        <taxon>Bacteria</taxon>
        <taxon>Pseudomonadati</taxon>
        <taxon>Thermodesulfobacteriota</taxon>
        <taxon>Desulfovibrionia</taxon>
        <taxon>Desulfovibrionales</taxon>
        <taxon>Desulfovibrionaceae</taxon>
    </lineage>
</organism>
<gene>
    <name evidence="6" type="ORF">GM415_11025</name>
</gene>
<evidence type="ECO:0000256" key="1">
    <source>
        <dbReference type="ARBA" id="ARBA00004141"/>
    </source>
</evidence>
<dbReference type="InterPro" id="IPR047662">
    <property type="entry name" value="SemiSWEET"/>
</dbReference>
<dbReference type="GO" id="GO:0051119">
    <property type="term" value="F:sugar transmembrane transporter activity"/>
    <property type="evidence" value="ECO:0007669"/>
    <property type="project" value="InterPro"/>
</dbReference>
<proteinExistence type="predicted"/>
<feature type="transmembrane region" description="Helical" evidence="5">
    <location>
        <begin position="36"/>
        <end position="54"/>
    </location>
</feature>
<keyword evidence="7" id="KW-1185">Reference proteome</keyword>
<evidence type="ECO:0000256" key="3">
    <source>
        <dbReference type="ARBA" id="ARBA00022989"/>
    </source>
</evidence>
<dbReference type="KEGG" id="psel:GM415_11025"/>
<evidence type="ECO:0000256" key="5">
    <source>
        <dbReference type="SAM" id="Phobius"/>
    </source>
</evidence>
<keyword evidence="3 5" id="KW-1133">Transmembrane helix</keyword>
<reference evidence="6 7" key="1">
    <citation type="submission" date="2019-11" db="EMBL/GenBank/DDBJ databases">
        <authorList>
            <person name="Zheng R.K."/>
            <person name="Sun C.M."/>
        </authorList>
    </citation>
    <scope>NUCLEOTIDE SEQUENCE [LARGE SCALE GENOMIC DNA]</scope>
    <source>
        <strain evidence="6 7">SRB007</strain>
    </source>
</reference>
<protein>
    <recommendedName>
        <fullName evidence="8">Glutathione synthetase</fullName>
    </recommendedName>
</protein>
<keyword evidence="4 5" id="KW-0472">Membrane</keyword>
<dbReference type="NCBIfam" id="NF037968">
    <property type="entry name" value="SemiSWEET_2"/>
    <property type="match status" value="1"/>
</dbReference>
<dbReference type="Pfam" id="PF04193">
    <property type="entry name" value="PQ-loop"/>
    <property type="match status" value="1"/>
</dbReference>
<evidence type="ECO:0000313" key="7">
    <source>
        <dbReference type="Proteomes" id="UP000428328"/>
    </source>
</evidence>
<dbReference type="GO" id="GO:0016020">
    <property type="term" value="C:membrane"/>
    <property type="evidence" value="ECO:0007669"/>
    <property type="project" value="UniProtKB-SubCell"/>
</dbReference>
<evidence type="ECO:0000256" key="2">
    <source>
        <dbReference type="ARBA" id="ARBA00022692"/>
    </source>
</evidence>
<accession>A0A6I6JPU8</accession>
<feature type="transmembrane region" description="Helical" evidence="5">
    <location>
        <begin position="60"/>
        <end position="80"/>
    </location>
</feature>
<dbReference type="EMBL" id="CP046400">
    <property type="protein sequence ID" value="QGY42043.1"/>
    <property type="molecule type" value="Genomic_DNA"/>
</dbReference>
<dbReference type="Gene3D" id="1.20.1280.290">
    <property type="match status" value="1"/>
</dbReference>
<dbReference type="AlphaFoldDB" id="A0A6I6JPU8"/>
<comment type="subcellular location">
    <subcellularLocation>
        <location evidence="1">Membrane</location>
        <topology evidence="1">Multi-pass membrane protein</topology>
    </subcellularLocation>
</comment>
<keyword evidence="2 5" id="KW-0812">Transmembrane</keyword>
<name>A0A6I6JPU8_9BACT</name>
<dbReference type="Proteomes" id="UP000428328">
    <property type="component" value="Chromosome"/>
</dbReference>
<evidence type="ECO:0008006" key="8">
    <source>
        <dbReference type="Google" id="ProtNLM"/>
    </source>
</evidence>
<dbReference type="InterPro" id="IPR006603">
    <property type="entry name" value="PQ-loop_rpt"/>
</dbReference>
<evidence type="ECO:0000256" key="4">
    <source>
        <dbReference type="ARBA" id="ARBA00023136"/>
    </source>
</evidence>
<evidence type="ECO:0000313" key="6">
    <source>
        <dbReference type="EMBL" id="QGY42043.1"/>
    </source>
</evidence>
<sequence length="92" mass="10099">MELIGIVAGFCTTASFVPQVVHTWRTKSVADISLRMYLMLCLGVALWIVYGILIGSLSVLLANLATFVLAASVLGMKLRYGRLSRKRDKRGP</sequence>